<sequence>MVVLHHIEFAFAELYSANSRQGNSALVCPGFGDSLNREIGEYPWICRK</sequence>
<dbReference type="AlphaFoldDB" id="A0A127QFI9"/>
<dbReference type="EMBL" id="CP013235">
    <property type="protein sequence ID" value="AMP08392.1"/>
    <property type="molecule type" value="Genomic_DNA"/>
</dbReference>
<dbReference type="PATRIC" id="fig|279058.18.peg.585"/>
<dbReference type="Proteomes" id="UP000071778">
    <property type="component" value="Chromosome"/>
</dbReference>
<organism evidence="1 2">
    <name type="scientific">Collimonas arenae</name>
    <dbReference type="NCBI Taxonomy" id="279058"/>
    <lineage>
        <taxon>Bacteria</taxon>
        <taxon>Pseudomonadati</taxon>
        <taxon>Pseudomonadota</taxon>
        <taxon>Betaproteobacteria</taxon>
        <taxon>Burkholderiales</taxon>
        <taxon>Oxalobacteraceae</taxon>
        <taxon>Collimonas</taxon>
    </lineage>
</organism>
<reference evidence="1 2" key="1">
    <citation type="submission" date="2015-11" db="EMBL/GenBank/DDBJ databases">
        <title>Exploring the genomic traits of fungus-feeding bacterial genus Collimonas.</title>
        <authorList>
            <person name="Song C."/>
            <person name="Schmidt R."/>
            <person name="de Jager V."/>
            <person name="Krzyzanowska D."/>
            <person name="Jongedijk E."/>
            <person name="Cankar K."/>
            <person name="Beekwilder J."/>
            <person name="van Veen A."/>
            <person name="de Boer W."/>
            <person name="van Veen J.A."/>
            <person name="Garbeva P."/>
        </authorList>
    </citation>
    <scope>NUCLEOTIDE SEQUENCE [LARGE SCALE GENOMIC DNA]</scope>
    <source>
        <strain evidence="1 2">Ter282</strain>
    </source>
</reference>
<evidence type="ECO:0000313" key="2">
    <source>
        <dbReference type="Proteomes" id="UP000071778"/>
    </source>
</evidence>
<proteinExistence type="predicted"/>
<name>A0A127QFI9_9BURK</name>
<keyword evidence="2" id="KW-1185">Reference proteome</keyword>
<protein>
    <submittedName>
        <fullName evidence="1">Uncharacterized protein</fullName>
    </submittedName>
</protein>
<evidence type="ECO:0000313" key="1">
    <source>
        <dbReference type="EMBL" id="AMP08392.1"/>
    </source>
</evidence>
<gene>
    <name evidence="1" type="ORF">CAter282_0582</name>
</gene>
<accession>A0A127QFI9</accession>